<organism evidence="3 4">
    <name type="scientific">Pristionchus pacificus</name>
    <name type="common">Parasitic nematode worm</name>
    <dbReference type="NCBI Taxonomy" id="54126"/>
    <lineage>
        <taxon>Eukaryota</taxon>
        <taxon>Metazoa</taxon>
        <taxon>Ecdysozoa</taxon>
        <taxon>Nematoda</taxon>
        <taxon>Chromadorea</taxon>
        <taxon>Rhabditida</taxon>
        <taxon>Rhabditina</taxon>
        <taxon>Diplogasteromorpha</taxon>
        <taxon>Diplogasteroidea</taxon>
        <taxon>Neodiplogasteridae</taxon>
        <taxon>Pristionchus</taxon>
    </lineage>
</organism>
<dbReference type="PANTHER" id="PTHR10075:SF104">
    <property type="entry name" value="BASIGIN, ISOFORM G"/>
    <property type="match status" value="1"/>
</dbReference>
<sequence length="274" mass="30882">MVSPPSSPPPFLSMWWVPALLLALFLHAADALISPPQALNASFGRSSFLHPLTIKEPLTLWCSTDGIKSAKFVHLSKDKKTYEAKVNGNNATLTIDVPTMRDGNEERIEDGNDLVRGIVHTEHPEEWKQDDPTKPNFTLGDVVLTEGGSFNLTCPIFSHPLPKINWKKGNTLIELSSRISVIGDRLTITDVNFDDAGEYTCEALNQYTVDKTRTMRPRLSVTRKVNIKSQYAWIWPLAVIIATLILLVVIIWACDIRKKKREKRETTYLATDRE</sequence>
<dbReference type="Gene3D" id="2.60.40.10">
    <property type="entry name" value="Immunoglobulins"/>
    <property type="match status" value="1"/>
</dbReference>
<dbReference type="Pfam" id="PF07679">
    <property type="entry name" value="I-set"/>
    <property type="match status" value="1"/>
</dbReference>
<dbReference type="EnsemblMetazoa" id="PPA11181.1">
    <property type="protein sequence ID" value="PPA11181.1"/>
    <property type="gene ID" value="WBGene00100735"/>
</dbReference>
<proteinExistence type="predicted"/>
<dbReference type="InterPro" id="IPR036179">
    <property type="entry name" value="Ig-like_dom_sf"/>
</dbReference>
<dbReference type="SUPFAM" id="SSF48726">
    <property type="entry name" value="Immunoglobulin"/>
    <property type="match status" value="1"/>
</dbReference>
<dbReference type="GO" id="GO:0098632">
    <property type="term" value="F:cell-cell adhesion mediator activity"/>
    <property type="evidence" value="ECO:0000318"/>
    <property type="project" value="GO_Central"/>
</dbReference>
<keyword evidence="4" id="KW-1185">Reference proteome</keyword>
<dbReference type="GO" id="GO:0070593">
    <property type="term" value="P:dendrite self-avoidance"/>
    <property type="evidence" value="ECO:0000318"/>
    <property type="project" value="GO_Central"/>
</dbReference>
<dbReference type="InterPro" id="IPR013098">
    <property type="entry name" value="Ig_I-set"/>
</dbReference>
<dbReference type="InterPro" id="IPR013783">
    <property type="entry name" value="Ig-like_fold"/>
</dbReference>
<dbReference type="OrthoDB" id="5969272at2759"/>
<evidence type="ECO:0000313" key="3">
    <source>
        <dbReference type="EnsemblMetazoa" id="PPA11181.1"/>
    </source>
</evidence>
<dbReference type="SMART" id="SM00409">
    <property type="entry name" value="IG"/>
    <property type="match status" value="1"/>
</dbReference>
<dbReference type="PROSITE" id="PS50835">
    <property type="entry name" value="IG_LIKE"/>
    <property type="match status" value="1"/>
</dbReference>
<dbReference type="PANTHER" id="PTHR10075">
    <property type="entry name" value="BASIGIN RELATED"/>
    <property type="match status" value="1"/>
</dbReference>
<dbReference type="AlphaFoldDB" id="A0A2A6BMY4"/>
<protein>
    <submittedName>
        <fullName evidence="3">Zig-1</fullName>
    </submittedName>
</protein>
<name>A0A2A6BMY4_PRIPA</name>
<dbReference type="Proteomes" id="UP000005239">
    <property type="component" value="Unassembled WGS sequence"/>
</dbReference>
<dbReference type="InterPro" id="IPR003598">
    <property type="entry name" value="Ig_sub2"/>
</dbReference>
<dbReference type="InterPro" id="IPR003599">
    <property type="entry name" value="Ig_sub"/>
</dbReference>
<accession>A0A8R1YEC5</accession>
<dbReference type="GO" id="GO:0007156">
    <property type="term" value="P:homophilic cell adhesion via plasma membrane adhesion molecules"/>
    <property type="evidence" value="ECO:0000318"/>
    <property type="project" value="GO_Central"/>
</dbReference>
<evidence type="ECO:0000256" key="1">
    <source>
        <dbReference type="ARBA" id="ARBA00022737"/>
    </source>
</evidence>
<reference evidence="3" key="2">
    <citation type="submission" date="2022-06" db="UniProtKB">
        <authorList>
            <consortium name="EnsemblMetazoa"/>
        </authorList>
    </citation>
    <scope>IDENTIFICATION</scope>
    <source>
        <strain evidence="3">PS312</strain>
    </source>
</reference>
<accession>A0A2A6BMY4</accession>
<keyword evidence="1" id="KW-0677">Repeat</keyword>
<keyword evidence="2" id="KW-0393">Immunoglobulin domain</keyword>
<dbReference type="GO" id="GO:0007411">
    <property type="term" value="P:axon guidance"/>
    <property type="evidence" value="ECO:0000318"/>
    <property type="project" value="GO_Central"/>
</dbReference>
<gene>
    <name evidence="3" type="primary">WBGene00100735</name>
</gene>
<dbReference type="GO" id="GO:0030424">
    <property type="term" value="C:axon"/>
    <property type="evidence" value="ECO:0000318"/>
    <property type="project" value="GO_Central"/>
</dbReference>
<reference evidence="4" key="1">
    <citation type="journal article" date="2008" name="Nat. Genet.">
        <title>The Pristionchus pacificus genome provides a unique perspective on nematode lifestyle and parasitism.</title>
        <authorList>
            <person name="Dieterich C."/>
            <person name="Clifton S.W."/>
            <person name="Schuster L.N."/>
            <person name="Chinwalla A."/>
            <person name="Delehaunty K."/>
            <person name="Dinkelacker I."/>
            <person name="Fulton L."/>
            <person name="Fulton R."/>
            <person name="Godfrey J."/>
            <person name="Minx P."/>
            <person name="Mitreva M."/>
            <person name="Roeseler W."/>
            <person name="Tian H."/>
            <person name="Witte H."/>
            <person name="Yang S.P."/>
            <person name="Wilson R.K."/>
            <person name="Sommer R.J."/>
        </authorList>
    </citation>
    <scope>NUCLEOTIDE SEQUENCE [LARGE SCALE GENOMIC DNA]</scope>
    <source>
        <strain evidence="4">PS312</strain>
    </source>
</reference>
<dbReference type="GO" id="GO:0005886">
    <property type="term" value="C:plasma membrane"/>
    <property type="evidence" value="ECO:0000318"/>
    <property type="project" value="GO_Central"/>
</dbReference>
<dbReference type="SMART" id="SM00408">
    <property type="entry name" value="IGc2"/>
    <property type="match status" value="1"/>
</dbReference>
<evidence type="ECO:0000256" key="2">
    <source>
        <dbReference type="ARBA" id="ARBA00023319"/>
    </source>
</evidence>
<dbReference type="InterPro" id="IPR007110">
    <property type="entry name" value="Ig-like_dom"/>
</dbReference>
<dbReference type="CDD" id="cd00096">
    <property type="entry name" value="Ig"/>
    <property type="match status" value="1"/>
</dbReference>
<evidence type="ECO:0000313" key="4">
    <source>
        <dbReference type="Proteomes" id="UP000005239"/>
    </source>
</evidence>